<evidence type="ECO:0000313" key="3">
    <source>
        <dbReference type="EMBL" id="TFK86120.1"/>
    </source>
</evidence>
<keyword evidence="2" id="KW-1133">Transmembrane helix</keyword>
<evidence type="ECO:0000256" key="2">
    <source>
        <dbReference type="SAM" id="Phobius"/>
    </source>
</evidence>
<feature type="compositionally biased region" description="Low complexity" evidence="1">
    <location>
        <begin position="130"/>
        <end position="149"/>
    </location>
</feature>
<name>A0A5C3PD18_9APHY</name>
<evidence type="ECO:0000256" key="1">
    <source>
        <dbReference type="SAM" id="MobiDB-lite"/>
    </source>
</evidence>
<gene>
    <name evidence="3" type="ORF">K466DRAFT_653872</name>
</gene>
<keyword evidence="2" id="KW-0812">Transmembrane</keyword>
<organism evidence="3 4">
    <name type="scientific">Polyporus arcularius HHB13444</name>
    <dbReference type="NCBI Taxonomy" id="1314778"/>
    <lineage>
        <taxon>Eukaryota</taxon>
        <taxon>Fungi</taxon>
        <taxon>Dikarya</taxon>
        <taxon>Basidiomycota</taxon>
        <taxon>Agaricomycotina</taxon>
        <taxon>Agaricomycetes</taxon>
        <taxon>Polyporales</taxon>
        <taxon>Polyporaceae</taxon>
        <taxon>Polyporus</taxon>
    </lineage>
</organism>
<dbReference type="AlphaFoldDB" id="A0A5C3PD18"/>
<feature type="region of interest" description="Disordered" evidence="1">
    <location>
        <begin position="116"/>
        <end position="149"/>
    </location>
</feature>
<dbReference type="InParanoid" id="A0A5C3PD18"/>
<proteinExistence type="predicted"/>
<sequence length="232" mass="24116">MKAFYSPSARSPSNSIPSLLHLVLTRGQLKMPELGLSPGVIVGGVLILLVITAMLGATILVVWRSRPSAPAAARTKHGGKSVDIEHLPPALERGNYSPASITKSIGRRFGIEYKRKELEDGEESGKGNGDTSMDSTTSSDADTASPVTPVCPVPAVASPMPAALASRSHSATSTVNLIISPSVPHVVKFGADGALEVRVTPPSPVIMPSPGSMRIQGIPGAPGESDSVWWVI</sequence>
<evidence type="ECO:0000313" key="4">
    <source>
        <dbReference type="Proteomes" id="UP000308197"/>
    </source>
</evidence>
<keyword evidence="2" id="KW-0472">Membrane</keyword>
<feature type="transmembrane region" description="Helical" evidence="2">
    <location>
        <begin position="40"/>
        <end position="63"/>
    </location>
</feature>
<protein>
    <submittedName>
        <fullName evidence="3">Uncharacterized protein</fullName>
    </submittedName>
</protein>
<dbReference type="Proteomes" id="UP000308197">
    <property type="component" value="Unassembled WGS sequence"/>
</dbReference>
<dbReference type="EMBL" id="ML211215">
    <property type="protein sequence ID" value="TFK86120.1"/>
    <property type="molecule type" value="Genomic_DNA"/>
</dbReference>
<reference evidence="3 4" key="1">
    <citation type="journal article" date="2019" name="Nat. Ecol. Evol.">
        <title>Megaphylogeny resolves global patterns of mushroom evolution.</title>
        <authorList>
            <person name="Varga T."/>
            <person name="Krizsan K."/>
            <person name="Foldi C."/>
            <person name="Dima B."/>
            <person name="Sanchez-Garcia M."/>
            <person name="Sanchez-Ramirez S."/>
            <person name="Szollosi G.J."/>
            <person name="Szarkandi J.G."/>
            <person name="Papp V."/>
            <person name="Albert L."/>
            <person name="Andreopoulos W."/>
            <person name="Angelini C."/>
            <person name="Antonin V."/>
            <person name="Barry K.W."/>
            <person name="Bougher N.L."/>
            <person name="Buchanan P."/>
            <person name="Buyck B."/>
            <person name="Bense V."/>
            <person name="Catcheside P."/>
            <person name="Chovatia M."/>
            <person name="Cooper J."/>
            <person name="Damon W."/>
            <person name="Desjardin D."/>
            <person name="Finy P."/>
            <person name="Geml J."/>
            <person name="Haridas S."/>
            <person name="Hughes K."/>
            <person name="Justo A."/>
            <person name="Karasinski D."/>
            <person name="Kautmanova I."/>
            <person name="Kiss B."/>
            <person name="Kocsube S."/>
            <person name="Kotiranta H."/>
            <person name="LaButti K.M."/>
            <person name="Lechner B.E."/>
            <person name="Liimatainen K."/>
            <person name="Lipzen A."/>
            <person name="Lukacs Z."/>
            <person name="Mihaltcheva S."/>
            <person name="Morgado L.N."/>
            <person name="Niskanen T."/>
            <person name="Noordeloos M.E."/>
            <person name="Ohm R.A."/>
            <person name="Ortiz-Santana B."/>
            <person name="Ovrebo C."/>
            <person name="Racz N."/>
            <person name="Riley R."/>
            <person name="Savchenko A."/>
            <person name="Shiryaev A."/>
            <person name="Soop K."/>
            <person name="Spirin V."/>
            <person name="Szebenyi C."/>
            <person name="Tomsovsky M."/>
            <person name="Tulloss R.E."/>
            <person name="Uehling J."/>
            <person name="Grigoriev I.V."/>
            <person name="Vagvolgyi C."/>
            <person name="Papp T."/>
            <person name="Martin F.M."/>
            <person name="Miettinen O."/>
            <person name="Hibbett D.S."/>
            <person name="Nagy L.G."/>
        </authorList>
    </citation>
    <scope>NUCLEOTIDE SEQUENCE [LARGE SCALE GENOMIC DNA]</scope>
    <source>
        <strain evidence="3 4">HHB13444</strain>
    </source>
</reference>
<accession>A0A5C3PD18</accession>
<keyword evidence="4" id="KW-1185">Reference proteome</keyword>